<sequence length="122" mass="13566">MHFSPLLLCVLVKFAAAAPVEMVPVAPLITLYHDAEWVGQQFDARSLRTCVKVDGPLHGHVQSAKLWPNSPPSRLCALFESDDCRPGTEVIFIRAENSKVNIRHNGNVRSVYCLGTRDQDPK</sequence>
<proteinExistence type="predicted"/>
<protein>
    <submittedName>
        <fullName evidence="2">Uncharacterized protein</fullName>
    </submittedName>
</protein>
<keyword evidence="3" id="KW-1185">Reference proteome</keyword>
<gene>
    <name evidence="2" type="ORF">M441DRAFT_61651</name>
</gene>
<evidence type="ECO:0000313" key="2">
    <source>
        <dbReference type="EMBL" id="PTB36930.1"/>
    </source>
</evidence>
<evidence type="ECO:0000256" key="1">
    <source>
        <dbReference type="SAM" id="SignalP"/>
    </source>
</evidence>
<accession>A0A2T3YWL7</accession>
<reference evidence="2 3" key="1">
    <citation type="submission" date="2016-07" db="EMBL/GenBank/DDBJ databases">
        <title>Multiple horizontal gene transfer events from other fungi enriched the ability of initially mycotrophic Trichoderma (Ascomycota) to feed on dead plant biomass.</title>
        <authorList>
            <consortium name="DOE Joint Genome Institute"/>
            <person name="Aerts A."/>
            <person name="Atanasova L."/>
            <person name="Chenthamara K."/>
            <person name="Zhang J."/>
            <person name="Grujic M."/>
            <person name="Henrissat B."/>
            <person name="Kuo A."/>
            <person name="Salamov A."/>
            <person name="Lipzen A."/>
            <person name="Labutti K."/>
            <person name="Barry K."/>
            <person name="Miao Y."/>
            <person name="Rahimi M.J."/>
            <person name="Shen Q."/>
            <person name="Grigoriev I.V."/>
            <person name="Kubicek C.P."/>
            <person name="Druzhinina I.S."/>
        </authorList>
    </citation>
    <scope>NUCLEOTIDE SEQUENCE [LARGE SCALE GENOMIC DNA]</scope>
    <source>
        <strain evidence="2 3">CBS 433.97</strain>
    </source>
</reference>
<feature type="chain" id="PRO_5015712630" evidence="1">
    <location>
        <begin position="18"/>
        <end position="122"/>
    </location>
</feature>
<dbReference type="Proteomes" id="UP000240493">
    <property type="component" value="Unassembled WGS sequence"/>
</dbReference>
<keyword evidence="1" id="KW-0732">Signal</keyword>
<dbReference type="AlphaFoldDB" id="A0A2T3YWL7"/>
<dbReference type="EMBL" id="KZ679269">
    <property type="protein sequence ID" value="PTB36930.1"/>
    <property type="molecule type" value="Genomic_DNA"/>
</dbReference>
<feature type="signal peptide" evidence="1">
    <location>
        <begin position="1"/>
        <end position="17"/>
    </location>
</feature>
<dbReference type="OrthoDB" id="4893760at2759"/>
<organism evidence="2 3">
    <name type="scientific">Trichoderma asperellum (strain ATCC 204424 / CBS 433.97 / NBRC 101777)</name>
    <dbReference type="NCBI Taxonomy" id="1042311"/>
    <lineage>
        <taxon>Eukaryota</taxon>
        <taxon>Fungi</taxon>
        <taxon>Dikarya</taxon>
        <taxon>Ascomycota</taxon>
        <taxon>Pezizomycotina</taxon>
        <taxon>Sordariomycetes</taxon>
        <taxon>Hypocreomycetidae</taxon>
        <taxon>Hypocreales</taxon>
        <taxon>Hypocreaceae</taxon>
        <taxon>Trichoderma</taxon>
    </lineage>
</organism>
<evidence type="ECO:0000313" key="3">
    <source>
        <dbReference type="Proteomes" id="UP000240493"/>
    </source>
</evidence>
<name>A0A2T3YWL7_TRIA4</name>